<evidence type="ECO:0000313" key="1">
    <source>
        <dbReference type="EMBL" id="KZS06003.1"/>
    </source>
</evidence>
<proteinExistence type="predicted"/>
<reference evidence="1 2" key="1">
    <citation type="submission" date="2016-03" db="EMBL/GenBank/DDBJ databases">
        <title>EvidentialGene: Evidence-directed Construction of Genes on Genomes.</title>
        <authorList>
            <person name="Gilbert D.G."/>
            <person name="Choi J.-H."/>
            <person name="Mockaitis K."/>
            <person name="Colbourne J."/>
            <person name="Pfrender M."/>
        </authorList>
    </citation>
    <scope>NUCLEOTIDE SEQUENCE [LARGE SCALE GENOMIC DNA]</scope>
    <source>
        <strain evidence="1 2">Xinb3</strain>
        <tissue evidence="1">Complete organism</tissue>
    </source>
</reference>
<sequence length="80" mass="8901">MEMKKTNNQIDSICESHLTVQFESHRSISGFISVVDIGAEAYVDVGGFVPHLNFASRVGHFPMGLLFYSRQRLSVVTGKI</sequence>
<protein>
    <submittedName>
        <fullName evidence="1">Uncharacterized protein</fullName>
    </submittedName>
</protein>
<evidence type="ECO:0000313" key="2">
    <source>
        <dbReference type="Proteomes" id="UP000076858"/>
    </source>
</evidence>
<dbReference type="AlphaFoldDB" id="A0A164NJ83"/>
<name>A0A164NJ83_9CRUS</name>
<gene>
    <name evidence="1" type="ORF">APZ42_030497</name>
</gene>
<keyword evidence="2" id="KW-1185">Reference proteome</keyword>
<dbReference type="Proteomes" id="UP000076858">
    <property type="component" value="Unassembled WGS sequence"/>
</dbReference>
<organism evidence="1 2">
    <name type="scientific">Daphnia magna</name>
    <dbReference type="NCBI Taxonomy" id="35525"/>
    <lineage>
        <taxon>Eukaryota</taxon>
        <taxon>Metazoa</taxon>
        <taxon>Ecdysozoa</taxon>
        <taxon>Arthropoda</taxon>
        <taxon>Crustacea</taxon>
        <taxon>Branchiopoda</taxon>
        <taxon>Diplostraca</taxon>
        <taxon>Cladocera</taxon>
        <taxon>Anomopoda</taxon>
        <taxon>Daphniidae</taxon>
        <taxon>Daphnia</taxon>
    </lineage>
</organism>
<comment type="caution">
    <text evidence="1">The sequence shown here is derived from an EMBL/GenBank/DDBJ whole genome shotgun (WGS) entry which is preliminary data.</text>
</comment>
<accession>A0A164NJ83</accession>
<dbReference type="EMBL" id="LRGB01002849">
    <property type="protein sequence ID" value="KZS06003.1"/>
    <property type="molecule type" value="Genomic_DNA"/>
</dbReference>